<proteinExistence type="predicted"/>
<dbReference type="RefSeq" id="WP_317019402.1">
    <property type="nucleotide sequence ID" value="NZ_CP136512.1"/>
</dbReference>
<keyword evidence="2" id="KW-1185">Reference proteome</keyword>
<gene>
    <name evidence="1" type="ORF">RW095_13005</name>
</gene>
<reference evidence="1 2" key="1">
    <citation type="submission" date="2023-10" db="EMBL/GenBank/DDBJ databases">
        <title>Surface-active antibiotics is a multifunctional adaptation for post-fire microbes.</title>
        <authorList>
            <person name="Liu M.D."/>
            <person name="Du Y."/>
            <person name="Koupaei S.K."/>
            <person name="Kim N.R."/>
            <person name="Zhang W."/>
            <person name="Traxler M.F."/>
        </authorList>
    </citation>
    <scope>NUCLEOTIDE SEQUENCE [LARGE SCALE GENOMIC DNA]</scope>
    <source>
        <strain evidence="1 2">F3</strain>
    </source>
</reference>
<organism evidence="1 2">
    <name type="scientific">Paraburkholderia kirstenboschensis</name>
    <dbReference type="NCBI Taxonomy" id="1245436"/>
    <lineage>
        <taxon>Bacteria</taxon>
        <taxon>Pseudomonadati</taxon>
        <taxon>Pseudomonadota</taxon>
        <taxon>Betaproteobacteria</taxon>
        <taxon>Burkholderiales</taxon>
        <taxon>Burkholderiaceae</taxon>
        <taxon>Paraburkholderia</taxon>
    </lineage>
</organism>
<dbReference type="EMBL" id="CP136512">
    <property type="protein sequence ID" value="WOD16788.1"/>
    <property type="molecule type" value="Genomic_DNA"/>
</dbReference>
<dbReference type="Proteomes" id="UP001302652">
    <property type="component" value="Chromosome 2"/>
</dbReference>
<protein>
    <submittedName>
        <fullName evidence="1">Uncharacterized protein</fullName>
    </submittedName>
</protein>
<evidence type="ECO:0000313" key="1">
    <source>
        <dbReference type="EMBL" id="WOD16788.1"/>
    </source>
</evidence>
<sequence length="46" mass="5169">MDFPPAEDTSDLAVYIVVKYEGFVRETVGYRAPAAWLRGAQQHVTI</sequence>
<evidence type="ECO:0000313" key="2">
    <source>
        <dbReference type="Proteomes" id="UP001302652"/>
    </source>
</evidence>
<accession>A0ABZ0EHU2</accession>
<name>A0ABZ0EHU2_9BURK</name>